<evidence type="ECO:0000256" key="10">
    <source>
        <dbReference type="ARBA" id="ARBA00022729"/>
    </source>
</evidence>
<dbReference type="FunFam" id="3.30.200.20:FF:000309">
    <property type="entry name" value="Leucine-rich repeat receptor protein kinase MSP1"/>
    <property type="match status" value="1"/>
</dbReference>
<dbReference type="GO" id="GO:0004674">
    <property type="term" value="F:protein serine/threonine kinase activity"/>
    <property type="evidence" value="ECO:0007669"/>
    <property type="project" value="UniProtKB-KW"/>
</dbReference>
<dbReference type="FunFam" id="3.80.10.10:FF:000095">
    <property type="entry name" value="LRR receptor-like serine/threonine-protein kinase GSO1"/>
    <property type="match status" value="1"/>
</dbReference>
<organism evidence="26 27">
    <name type="scientific">Pyrus ussuriensis x Pyrus communis</name>
    <dbReference type="NCBI Taxonomy" id="2448454"/>
    <lineage>
        <taxon>Eukaryota</taxon>
        <taxon>Viridiplantae</taxon>
        <taxon>Streptophyta</taxon>
        <taxon>Embryophyta</taxon>
        <taxon>Tracheophyta</taxon>
        <taxon>Spermatophyta</taxon>
        <taxon>Magnoliopsida</taxon>
        <taxon>eudicotyledons</taxon>
        <taxon>Gunneridae</taxon>
        <taxon>Pentapetalae</taxon>
        <taxon>rosids</taxon>
        <taxon>fabids</taxon>
        <taxon>Rosales</taxon>
        <taxon>Rosaceae</taxon>
        <taxon>Amygdaloideae</taxon>
        <taxon>Maleae</taxon>
        <taxon>Pyrus</taxon>
    </lineage>
</organism>
<evidence type="ECO:0000256" key="4">
    <source>
        <dbReference type="ARBA" id="ARBA00022512"/>
    </source>
</evidence>
<keyword evidence="11" id="KW-0677">Repeat</keyword>
<comment type="similarity">
    <text evidence="19">Belongs to the polygalacturonase-inhibiting protein family.</text>
</comment>
<feature type="binding site" evidence="22">
    <location>
        <position position="674"/>
    </location>
    <ligand>
        <name>ATP</name>
        <dbReference type="ChEBI" id="CHEBI:30616"/>
    </ligand>
</feature>
<keyword evidence="16 23" id="KW-0472">Membrane</keyword>
<evidence type="ECO:0000259" key="25">
    <source>
        <dbReference type="PROSITE" id="PS50011"/>
    </source>
</evidence>
<keyword evidence="15 23" id="KW-1133">Transmembrane helix</keyword>
<dbReference type="EMBL" id="SMOL01000487">
    <property type="protein sequence ID" value="KAB2610886.1"/>
    <property type="molecule type" value="Genomic_DNA"/>
</dbReference>
<keyword evidence="5" id="KW-0723">Serine/threonine-protein kinase</keyword>
<evidence type="ECO:0000313" key="27">
    <source>
        <dbReference type="Proteomes" id="UP000327157"/>
    </source>
</evidence>
<evidence type="ECO:0000256" key="16">
    <source>
        <dbReference type="ARBA" id="ARBA00023136"/>
    </source>
</evidence>
<reference evidence="26 27" key="3">
    <citation type="submission" date="2019-11" db="EMBL/GenBank/DDBJ databases">
        <title>A de novo genome assembly of a pear dwarfing rootstock.</title>
        <authorList>
            <person name="Wang F."/>
            <person name="Wang J."/>
            <person name="Li S."/>
            <person name="Zhang Y."/>
            <person name="Fang M."/>
            <person name="Ma L."/>
            <person name="Zhao Y."/>
            <person name="Jiang S."/>
        </authorList>
    </citation>
    <scope>NUCLEOTIDE SEQUENCE [LARGE SCALE GENOMIC DNA]</scope>
    <source>
        <strain evidence="26">S2</strain>
        <tissue evidence="26">Leaf</tissue>
    </source>
</reference>
<evidence type="ECO:0000256" key="12">
    <source>
        <dbReference type="ARBA" id="ARBA00022741"/>
    </source>
</evidence>
<dbReference type="OrthoDB" id="1188832at2759"/>
<dbReference type="PROSITE" id="PS50011">
    <property type="entry name" value="PROTEIN_KINASE_DOM"/>
    <property type="match status" value="1"/>
</dbReference>
<dbReference type="InterPro" id="IPR051420">
    <property type="entry name" value="Ser_Thr_Kinases_DiverseReg"/>
</dbReference>
<dbReference type="Gene3D" id="3.30.200.20">
    <property type="entry name" value="Phosphorylase Kinase, domain 1"/>
    <property type="match status" value="1"/>
</dbReference>
<dbReference type="InterPro" id="IPR003591">
    <property type="entry name" value="Leu-rich_rpt_typical-subtyp"/>
</dbReference>
<evidence type="ECO:0000256" key="19">
    <source>
        <dbReference type="ARBA" id="ARBA00038043"/>
    </source>
</evidence>
<dbReference type="InterPro" id="IPR032675">
    <property type="entry name" value="LRR_dom_sf"/>
</dbReference>
<dbReference type="InterPro" id="IPR001611">
    <property type="entry name" value="Leu-rich_rpt"/>
</dbReference>
<dbReference type="EC" id="2.7.11.1" evidence="3"/>
<comment type="catalytic activity">
    <reaction evidence="20">
        <text>L-threonyl-[protein] + ATP = O-phospho-L-threonyl-[protein] + ADP + H(+)</text>
        <dbReference type="Rhea" id="RHEA:46608"/>
        <dbReference type="Rhea" id="RHEA-COMP:11060"/>
        <dbReference type="Rhea" id="RHEA-COMP:11605"/>
        <dbReference type="ChEBI" id="CHEBI:15378"/>
        <dbReference type="ChEBI" id="CHEBI:30013"/>
        <dbReference type="ChEBI" id="CHEBI:30616"/>
        <dbReference type="ChEBI" id="CHEBI:61977"/>
        <dbReference type="ChEBI" id="CHEBI:456216"/>
        <dbReference type="EC" id="2.7.11.1"/>
    </reaction>
</comment>
<keyword evidence="27" id="KW-1185">Reference proteome</keyword>
<keyword evidence="7" id="KW-0433">Leucine-rich repeat</keyword>
<dbReference type="Pfam" id="PF00069">
    <property type="entry name" value="Pkinase"/>
    <property type="match status" value="1"/>
</dbReference>
<evidence type="ECO:0000256" key="18">
    <source>
        <dbReference type="ARBA" id="ARBA00023180"/>
    </source>
</evidence>
<dbReference type="InterPro" id="IPR008266">
    <property type="entry name" value="Tyr_kinase_AS"/>
</dbReference>
<dbReference type="GO" id="GO:0016020">
    <property type="term" value="C:membrane"/>
    <property type="evidence" value="ECO:0007669"/>
    <property type="project" value="UniProtKB-SubCell"/>
</dbReference>
<dbReference type="FunFam" id="1.10.510.10:FF:000445">
    <property type="entry name" value="MDIS1-interacting receptor like kinase 2"/>
    <property type="match status" value="1"/>
</dbReference>
<keyword evidence="4" id="KW-0134">Cell wall</keyword>
<dbReference type="SUPFAM" id="SSF52058">
    <property type="entry name" value="L domain-like"/>
    <property type="match status" value="1"/>
</dbReference>
<feature type="transmembrane region" description="Helical" evidence="23">
    <location>
        <begin position="588"/>
        <end position="614"/>
    </location>
</feature>
<evidence type="ECO:0000256" key="22">
    <source>
        <dbReference type="PROSITE-ProRule" id="PRU10141"/>
    </source>
</evidence>
<evidence type="ECO:0000256" key="7">
    <source>
        <dbReference type="ARBA" id="ARBA00022614"/>
    </source>
</evidence>
<dbReference type="GO" id="GO:0009653">
    <property type="term" value="P:anatomical structure morphogenesis"/>
    <property type="evidence" value="ECO:0007669"/>
    <property type="project" value="UniProtKB-ARBA"/>
</dbReference>
<evidence type="ECO:0000256" key="23">
    <source>
        <dbReference type="SAM" id="Phobius"/>
    </source>
</evidence>
<keyword evidence="9 23" id="KW-0812">Transmembrane</keyword>
<evidence type="ECO:0000256" key="11">
    <source>
        <dbReference type="ARBA" id="ARBA00022737"/>
    </source>
</evidence>
<dbReference type="PANTHER" id="PTHR48005">
    <property type="entry name" value="LEUCINE RICH REPEAT KINASE 2"/>
    <property type="match status" value="1"/>
</dbReference>
<dbReference type="Pfam" id="PF00560">
    <property type="entry name" value="LRR_1"/>
    <property type="match status" value="4"/>
</dbReference>
<dbReference type="PANTHER" id="PTHR48005:SF70">
    <property type="entry name" value="MDIS1-INTERACTING RECEPTOR LIKE KINASE 2-LIKE"/>
    <property type="match status" value="1"/>
</dbReference>
<keyword evidence="10 24" id="KW-0732">Signal</keyword>
<dbReference type="Gene3D" id="1.10.510.10">
    <property type="entry name" value="Transferase(Phosphotransferase) domain 1"/>
    <property type="match status" value="1"/>
</dbReference>
<evidence type="ECO:0000256" key="17">
    <source>
        <dbReference type="ARBA" id="ARBA00023170"/>
    </source>
</evidence>
<evidence type="ECO:0000256" key="2">
    <source>
        <dbReference type="ARBA" id="ARBA00004479"/>
    </source>
</evidence>
<dbReference type="Gene3D" id="3.80.10.10">
    <property type="entry name" value="Ribonuclease Inhibitor"/>
    <property type="match status" value="5"/>
</dbReference>
<evidence type="ECO:0000256" key="15">
    <source>
        <dbReference type="ARBA" id="ARBA00022989"/>
    </source>
</evidence>
<dbReference type="FunFam" id="3.80.10.10:FF:000719">
    <property type="entry name" value="MDIS1-interacting receptor like kinase 2 isoform A"/>
    <property type="match status" value="1"/>
</dbReference>
<reference evidence="27" key="2">
    <citation type="submission" date="2019-10" db="EMBL/GenBank/DDBJ databases">
        <title>A de novo genome assembly of a pear dwarfing rootstock.</title>
        <authorList>
            <person name="Wang F."/>
            <person name="Wang J."/>
            <person name="Li S."/>
            <person name="Zhang Y."/>
            <person name="Fang M."/>
            <person name="Ma L."/>
            <person name="Zhao Y."/>
            <person name="Jiang S."/>
        </authorList>
    </citation>
    <scope>NUCLEOTIDE SEQUENCE [LARGE SCALE GENOMIC DNA]</scope>
</reference>
<feature type="domain" description="Protein kinase" evidence="25">
    <location>
        <begin position="645"/>
        <end position="916"/>
    </location>
</feature>
<accession>A0A5N5G693</accession>
<dbReference type="InterPro" id="IPR013210">
    <property type="entry name" value="LRR_N_plant-typ"/>
</dbReference>
<dbReference type="InterPro" id="IPR025875">
    <property type="entry name" value="Leu-rich_rpt_4"/>
</dbReference>
<reference evidence="26 27" key="1">
    <citation type="submission" date="2019-09" db="EMBL/GenBank/DDBJ databases">
        <authorList>
            <person name="Ou C."/>
        </authorList>
    </citation>
    <scope>NUCLEOTIDE SEQUENCE [LARGE SCALE GENOMIC DNA]</scope>
    <source>
        <strain evidence="26">S2</strain>
        <tissue evidence="26">Leaf</tissue>
    </source>
</reference>
<evidence type="ECO:0000256" key="24">
    <source>
        <dbReference type="SAM" id="SignalP"/>
    </source>
</evidence>
<evidence type="ECO:0000256" key="5">
    <source>
        <dbReference type="ARBA" id="ARBA00022527"/>
    </source>
</evidence>
<dbReference type="PROSITE" id="PS00107">
    <property type="entry name" value="PROTEIN_KINASE_ATP"/>
    <property type="match status" value="1"/>
</dbReference>
<dbReference type="PROSITE" id="PS00109">
    <property type="entry name" value="PROTEIN_KINASE_TYR"/>
    <property type="match status" value="1"/>
</dbReference>
<dbReference type="SMART" id="SM00369">
    <property type="entry name" value="LRR_TYP"/>
    <property type="match status" value="8"/>
</dbReference>
<dbReference type="InterPro" id="IPR017441">
    <property type="entry name" value="Protein_kinase_ATP_BS"/>
</dbReference>
<evidence type="ECO:0000256" key="9">
    <source>
        <dbReference type="ARBA" id="ARBA00022692"/>
    </source>
</evidence>
<dbReference type="Pfam" id="PF13855">
    <property type="entry name" value="LRR_8"/>
    <property type="match status" value="2"/>
</dbReference>
<comment type="caution">
    <text evidence="26">The sequence shown here is derived from an EMBL/GenBank/DDBJ whole genome shotgun (WGS) entry which is preliminary data.</text>
</comment>
<keyword evidence="8" id="KW-0808">Transferase</keyword>
<feature type="chain" id="PRO_5024273007" description="non-specific serine/threonine protein kinase" evidence="24">
    <location>
        <begin position="27"/>
        <end position="917"/>
    </location>
</feature>
<dbReference type="FunFam" id="3.80.10.10:FF:000400">
    <property type="entry name" value="Nuclear pore complex protein NUP107"/>
    <property type="match status" value="1"/>
</dbReference>
<evidence type="ECO:0000313" key="26">
    <source>
        <dbReference type="EMBL" id="KAB2610886.1"/>
    </source>
</evidence>
<sequence>MASKEEKAHSFIPIILILLLVSSASAATGGQEAEALLNWKASLDNSTSLSLLPSWVGNNICNWEGIACNNFGSITQINLTSSGLRGTLHALSFSSFPSLMSLNLSHNAIFGTIPLEIGFLKSLQILDLAGNNINGSIPHAVGMLGNLTILSLQQNNLSGNLPAEICMLNSLSVINVAHNSLMGSIPEAIGNLSSLTVLALQRNNFSGAIPSTIGNLSGLKEMYLMGNQLIGNIPPEIGKLKFLTHLGLVDNKLNGSLPSGLNNFTFLKQLFLSNNNFSGSIPHDICISGVLELFTAHNNQLTGPMPRSLRNCTSLVRLRLERNQLTANIAQEFGIYPKLTYVDLSYNRFYGELSENWEQCQNLQSLRLGNNRISGEIPRFEGSIQLHVLDLSSNNLTGTIPKELGKLTSLFNLNLGDNKLSGSVPSEIGLLTNLQHLNLAANDFSGLIPEKLDGCRVLLNLNLSRNRFSESIPLQMASINALQVLDLSQNSLMSEIPPQLGNLMKLEALNLSHNKLSGSIPSTFDNMLSLTVVDMSYNHLEGPLPNNRAFHEALVLAFANNTGLCGNATGLNVCPSETRGEKKSSKSVVFIVVLILGILLFAFVVTGILCVICYPWEAQNEDQFAVWSYDGRLEYEDIIKATEGFNSKYFVGVGGNASVYKAELPTGRIVAVKKLHMLQDSGVANIKAFESEVRTLSEIRHRNILKLYGFCSHPQHPLLLYDFVEGGSLENILTDENHAVKFGWIERVNVVKDVANALSYMHHDCSPPIVHRDISSKNILLDLEYGAYVSDFGTAKLLNLETSNWTSFAGTFGYSAPEFAYTMETNEKCDVYSFGVVALEVIMGKHPGDLLSYFLSLSSTSTPKPIQLNDVLDKRLPPPGNLVVEKVITVANLAHACVRTNPQSRPTMRQISHELSF</sequence>
<keyword evidence="17 26" id="KW-0675">Receptor</keyword>
<evidence type="ECO:0000256" key="3">
    <source>
        <dbReference type="ARBA" id="ARBA00012513"/>
    </source>
</evidence>
<gene>
    <name evidence="26" type="ORF">D8674_018918</name>
</gene>
<evidence type="ECO:0000256" key="6">
    <source>
        <dbReference type="ARBA" id="ARBA00022553"/>
    </source>
</evidence>
<evidence type="ECO:0000256" key="13">
    <source>
        <dbReference type="ARBA" id="ARBA00022777"/>
    </source>
</evidence>
<comment type="subcellular location">
    <subcellularLocation>
        <location evidence="2">Membrane</location>
        <topology evidence="2">Single-pass type I membrane protein</topology>
    </subcellularLocation>
    <subcellularLocation>
        <location evidence="1">Secreted</location>
        <location evidence="1">Cell wall</location>
    </subcellularLocation>
</comment>
<dbReference type="Proteomes" id="UP000327157">
    <property type="component" value="Chromosome 17"/>
</dbReference>
<protein>
    <recommendedName>
        <fullName evidence="3">non-specific serine/threonine protein kinase</fullName>
        <ecNumber evidence="3">2.7.11.1</ecNumber>
    </recommendedName>
</protein>
<dbReference type="Pfam" id="PF08263">
    <property type="entry name" value="LRRNT_2"/>
    <property type="match status" value="1"/>
</dbReference>
<keyword evidence="6" id="KW-0597">Phosphoprotein</keyword>
<dbReference type="SUPFAM" id="SSF56112">
    <property type="entry name" value="Protein kinase-like (PK-like)"/>
    <property type="match status" value="1"/>
</dbReference>
<proteinExistence type="inferred from homology"/>
<keyword evidence="4" id="KW-0964">Secreted</keyword>
<dbReference type="AlphaFoldDB" id="A0A5N5G693"/>
<name>A0A5N5G693_9ROSA</name>
<evidence type="ECO:0000256" key="1">
    <source>
        <dbReference type="ARBA" id="ARBA00004191"/>
    </source>
</evidence>
<comment type="catalytic activity">
    <reaction evidence="21">
        <text>L-seryl-[protein] + ATP = O-phospho-L-seryl-[protein] + ADP + H(+)</text>
        <dbReference type="Rhea" id="RHEA:17989"/>
        <dbReference type="Rhea" id="RHEA-COMP:9863"/>
        <dbReference type="Rhea" id="RHEA-COMP:11604"/>
        <dbReference type="ChEBI" id="CHEBI:15378"/>
        <dbReference type="ChEBI" id="CHEBI:29999"/>
        <dbReference type="ChEBI" id="CHEBI:30616"/>
        <dbReference type="ChEBI" id="CHEBI:83421"/>
        <dbReference type="ChEBI" id="CHEBI:456216"/>
        <dbReference type="EC" id="2.7.11.1"/>
    </reaction>
</comment>
<dbReference type="InterPro" id="IPR011009">
    <property type="entry name" value="Kinase-like_dom_sf"/>
</dbReference>
<evidence type="ECO:0000256" key="14">
    <source>
        <dbReference type="ARBA" id="ARBA00022840"/>
    </source>
</evidence>
<evidence type="ECO:0000256" key="20">
    <source>
        <dbReference type="ARBA" id="ARBA00047899"/>
    </source>
</evidence>
<keyword evidence="12 22" id="KW-0547">Nucleotide-binding</keyword>
<dbReference type="GO" id="GO:0005524">
    <property type="term" value="F:ATP binding"/>
    <property type="evidence" value="ECO:0007669"/>
    <property type="project" value="UniProtKB-UniRule"/>
</dbReference>
<evidence type="ECO:0000256" key="21">
    <source>
        <dbReference type="ARBA" id="ARBA00048679"/>
    </source>
</evidence>
<dbReference type="PRINTS" id="PR00019">
    <property type="entry name" value="LEURICHRPT"/>
</dbReference>
<keyword evidence="18" id="KW-0325">Glycoprotein</keyword>
<keyword evidence="13 26" id="KW-0418">Kinase</keyword>
<dbReference type="SUPFAM" id="SSF52047">
    <property type="entry name" value="RNI-like"/>
    <property type="match status" value="1"/>
</dbReference>
<dbReference type="GO" id="GO:0099402">
    <property type="term" value="P:plant organ development"/>
    <property type="evidence" value="ECO:0007669"/>
    <property type="project" value="UniProtKB-ARBA"/>
</dbReference>
<dbReference type="InterPro" id="IPR000719">
    <property type="entry name" value="Prot_kinase_dom"/>
</dbReference>
<keyword evidence="14 22" id="KW-0067">ATP-binding</keyword>
<feature type="signal peptide" evidence="24">
    <location>
        <begin position="1"/>
        <end position="26"/>
    </location>
</feature>
<evidence type="ECO:0000256" key="8">
    <source>
        <dbReference type="ARBA" id="ARBA00022679"/>
    </source>
</evidence>
<dbReference type="Pfam" id="PF12799">
    <property type="entry name" value="LRR_4"/>
    <property type="match status" value="1"/>
</dbReference>